<dbReference type="InterPro" id="IPR002867">
    <property type="entry name" value="IBR_dom"/>
</dbReference>
<keyword evidence="7" id="KW-0808">Transferase</keyword>
<evidence type="ECO:0000256" key="7">
    <source>
        <dbReference type="ARBA" id="ARBA00022679"/>
    </source>
</evidence>
<evidence type="ECO:0000256" key="6">
    <source>
        <dbReference type="ARBA" id="ARBA00012251"/>
    </source>
</evidence>
<evidence type="ECO:0000256" key="10">
    <source>
        <dbReference type="ARBA" id="ARBA00022771"/>
    </source>
</evidence>
<dbReference type="Pfam" id="PF19422">
    <property type="entry name" value="Ariadne"/>
    <property type="match status" value="2"/>
</dbReference>
<dbReference type="InterPro" id="IPR045840">
    <property type="entry name" value="Ariadne"/>
</dbReference>
<comment type="function">
    <text evidence="3">Might act as an E3 ubiquitin-protein ligase, or as part of E3 complex, which accepts ubiquitin from specific E2 ubiquitin-conjugating enzymes and then transfers it to substrates.</text>
</comment>
<dbReference type="InterPro" id="IPR031127">
    <property type="entry name" value="E3_UB_ligase_RBR"/>
</dbReference>
<dbReference type="EC" id="2.3.2.31" evidence="6"/>
<protein>
    <recommendedName>
        <fullName evidence="6">RBR-type E3 ubiquitin transferase</fullName>
        <ecNumber evidence="6">2.3.2.31</ecNumber>
    </recommendedName>
</protein>
<dbReference type="GO" id="GO:0061630">
    <property type="term" value="F:ubiquitin protein ligase activity"/>
    <property type="evidence" value="ECO:0007669"/>
    <property type="project" value="UniProtKB-EC"/>
</dbReference>
<comment type="similarity">
    <text evidence="5">Belongs to the RBR family. Ariadne subfamily.</text>
</comment>
<dbReference type="InterPro" id="IPR013083">
    <property type="entry name" value="Znf_RING/FYVE/PHD"/>
</dbReference>
<keyword evidence="10 13" id="KW-0863">Zinc-finger</keyword>
<dbReference type="AlphaFoldDB" id="A0A5J9WCL1"/>
<evidence type="ECO:0000256" key="9">
    <source>
        <dbReference type="ARBA" id="ARBA00022737"/>
    </source>
</evidence>
<dbReference type="Gene3D" id="1.20.120.1750">
    <property type="match status" value="1"/>
</dbReference>
<comment type="catalytic activity">
    <reaction evidence="1">
        <text>[E2 ubiquitin-conjugating enzyme]-S-ubiquitinyl-L-cysteine + [acceptor protein]-L-lysine = [E2 ubiquitin-conjugating enzyme]-L-cysteine + [acceptor protein]-N(6)-ubiquitinyl-L-lysine.</text>
        <dbReference type="EC" id="2.3.2.31"/>
    </reaction>
</comment>
<comment type="cofactor">
    <cofactor evidence="2">
        <name>Zn(2+)</name>
        <dbReference type="ChEBI" id="CHEBI:29105"/>
    </cofactor>
</comment>
<dbReference type="InterPro" id="IPR001841">
    <property type="entry name" value="Znf_RING"/>
</dbReference>
<evidence type="ECO:0000256" key="2">
    <source>
        <dbReference type="ARBA" id="ARBA00001947"/>
    </source>
</evidence>
<dbReference type="Gramene" id="TVU46079">
    <property type="protein sequence ID" value="TVU46079"/>
    <property type="gene ID" value="EJB05_05597"/>
</dbReference>
<dbReference type="Proteomes" id="UP000324897">
    <property type="component" value="Chromosome 5"/>
</dbReference>
<dbReference type="CDD" id="cd16773">
    <property type="entry name" value="RING-HC_RBR_TRIAD1"/>
    <property type="match status" value="1"/>
</dbReference>
<dbReference type="PROSITE" id="PS51873">
    <property type="entry name" value="TRIAD"/>
    <property type="match status" value="1"/>
</dbReference>
<feature type="domain" description="RING-type" evidence="14">
    <location>
        <begin position="168"/>
        <end position="217"/>
    </location>
</feature>
<dbReference type="CDD" id="cd20346">
    <property type="entry name" value="BRcat_RBR_ANKIB1"/>
    <property type="match status" value="1"/>
</dbReference>
<keyword evidence="9" id="KW-0677">Repeat</keyword>
<dbReference type="FunFam" id="3.30.40.10:FF:000019">
    <property type="entry name" value="RBR-type E3 ubiquitin transferase"/>
    <property type="match status" value="1"/>
</dbReference>
<keyword evidence="12" id="KW-0862">Zinc</keyword>
<evidence type="ECO:0000256" key="13">
    <source>
        <dbReference type="PROSITE-ProRule" id="PRU00175"/>
    </source>
</evidence>
<keyword evidence="11" id="KW-0833">Ubl conjugation pathway</keyword>
<dbReference type="InterPro" id="IPR044066">
    <property type="entry name" value="TRIAD_supradom"/>
</dbReference>
<keyword evidence="8" id="KW-0479">Metal-binding</keyword>
<evidence type="ECO:0000313" key="16">
    <source>
        <dbReference type="EMBL" id="TVU46079.1"/>
    </source>
</evidence>
<evidence type="ECO:0000313" key="17">
    <source>
        <dbReference type="Proteomes" id="UP000324897"/>
    </source>
</evidence>
<reference evidence="16 17" key="1">
    <citation type="journal article" date="2019" name="Sci. Rep.">
        <title>A high-quality genome of Eragrostis curvula grass provides insights into Poaceae evolution and supports new strategies to enhance forage quality.</title>
        <authorList>
            <person name="Carballo J."/>
            <person name="Santos B.A.C.M."/>
            <person name="Zappacosta D."/>
            <person name="Garbus I."/>
            <person name="Selva J.P."/>
            <person name="Gallo C.A."/>
            <person name="Diaz A."/>
            <person name="Albertini E."/>
            <person name="Caccamo M."/>
            <person name="Echenique V."/>
        </authorList>
    </citation>
    <scope>NUCLEOTIDE SEQUENCE [LARGE SCALE GENOMIC DNA]</scope>
    <source>
        <strain evidence="17">cv. Victoria</strain>
        <tissue evidence="16">Leaf</tissue>
    </source>
</reference>
<dbReference type="SMART" id="SM00647">
    <property type="entry name" value="IBR"/>
    <property type="match status" value="2"/>
</dbReference>
<feature type="non-terminal residue" evidence="16">
    <location>
        <position position="1"/>
    </location>
</feature>
<dbReference type="PANTHER" id="PTHR11685">
    <property type="entry name" value="RBR FAMILY RING FINGER AND IBR DOMAIN-CONTAINING"/>
    <property type="match status" value="1"/>
</dbReference>
<evidence type="ECO:0000256" key="4">
    <source>
        <dbReference type="ARBA" id="ARBA00004906"/>
    </source>
</evidence>
<dbReference type="SUPFAM" id="SSF57850">
    <property type="entry name" value="RING/U-box"/>
    <property type="match status" value="3"/>
</dbReference>
<sequence>MASDDEDECGYFYDDEDADEDGVAAFEDDAAPPPERRADYTGFRGGGIGAGIAADRLCGLRIFVCTPNPSSFQIRKGGRCYAGSAAITQESLYTAQKQDLSTVMNLLNIKQHQARALLIHHRWKIDGICDCFDRKGRERMLRDAGIVLQENNSLASGGSRIPVGSAKCNVCFEELPLNSVSTMDCGHCFCNDCWTEHFNTSVKSGKKQIQCMEVKCPAICDEGTVRCLLFGKYPEMAKRFDRFLLESYLEDNDSVKWCPSAPHCGRAIRVGAGERYCEVECPCGFSFCFNCAAQAHSPCPCIIWDKWNAKNTDSENIKWILNNTKSCPKCFKPIEKDGGCNLVRCKCGQYLCYLCGGPTGQEHTWSSIAGHSCNRFKEETAGKSLDTKRQQLQRYTHYCDRFKIHGGSYKVEMEKMGPAVAQRVRLLESDLNLPFAMRDGDWLTRAHRRLLVSRQVLSRSYAFAFYMFGGELRTRPADQATLGVAKNLFEDQQERLEHHVEHLSKVLNAGAPAVHQVENLSKVPVAHVPAMPEAEVVRMKQETVTLAKTVETLCGEMYKCIQDELLPLLVEPMSIAAYRPDGPDKAKELAA</sequence>
<dbReference type="GO" id="GO:0008270">
    <property type="term" value="F:zinc ion binding"/>
    <property type="evidence" value="ECO:0007669"/>
    <property type="project" value="UniProtKB-KW"/>
</dbReference>
<dbReference type="PROSITE" id="PS50089">
    <property type="entry name" value="ZF_RING_2"/>
    <property type="match status" value="1"/>
</dbReference>
<gene>
    <name evidence="16" type="ORF">EJB05_05597</name>
</gene>
<dbReference type="Gene3D" id="3.30.40.10">
    <property type="entry name" value="Zinc/RING finger domain, C3HC4 (zinc finger)"/>
    <property type="match status" value="1"/>
</dbReference>
<feature type="domain" description="RING-type" evidence="15">
    <location>
        <begin position="164"/>
        <end position="377"/>
    </location>
</feature>
<evidence type="ECO:0000256" key="1">
    <source>
        <dbReference type="ARBA" id="ARBA00001798"/>
    </source>
</evidence>
<dbReference type="Pfam" id="PF01485">
    <property type="entry name" value="IBR"/>
    <property type="match status" value="1"/>
</dbReference>
<evidence type="ECO:0000256" key="3">
    <source>
        <dbReference type="ARBA" id="ARBA00003976"/>
    </source>
</evidence>
<comment type="caution">
    <text evidence="16">The sequence shown here is derived from an EMBL/GenBank/DDBJ whole genome shotgun (WGS) entry which is preliminary data.</text>
</comment>
<evidence type="ECO:0000256" key="11">
    <source>
        <dbReference type="ARBA" id="ARBA00022786"/>
    </source>
</evidence>
<dbReference type="EMBL" id="RWGY01000004">
    <property type="protein sequence ID" value="TVU46079.1"/>
    <property type="molecule type" value="Genomic_DNA"/>
</dbReference>
<comment type="pathway">
    <text evidence="4">Protein modification; protein ubiquitination.</text>
</comment>
<evidence type="ECO:0000259" key="15">
    <source>
        <dbReference type="PROSITE" id="PS51873"/>
    </source>
</evidence>
<name>A0A5J9WCL1_9POAL</name>
<dbReference type="OrthoDB" id="10009520at2759"/>
<accession>A0A5J9WCL1</accession>
<dbReference type="CDD" id="cd22586">
    <property type="entry name" value="Rcat_RBR_ARI1-like"/>
    <property type="match status" value="1"/>
</dbReference>
<evidence type="ECO:0000256" key="5">
    <source>
        <dbReference type="ARBA" id="ARBA00005884"/>
    </source>
</evidence>
<evidence type="ECO:0000256" key="8">
    <source>
        <dbReference type="ARBA" id="ARBA00022723"/>
    </source>
</evidence>
<organism evidence="16 17">
    <name type="scientific">Eragrostis curvula</name>
    <name type="common">weeping love grass</name>
    <dbReference type="NCBI Taxonomy" id="38414"/>
    <lineage>
        <taxon>Eukaryota</taxon>
        <taxon>Viridiplantae</taxon>
        <taxon>Streptophyta</taxon>
        <taxon>Embryophyta</taxon>
        <taxon>Tracheophyta</taxon>
        <taxon>Spermatophyta</taxon>
        <taxon>Magnoliopsida</taxon>
        <taxon>Liliopsida</taxon>
        <taxon>Poales</taxon>
        <taxon>Poaceae</taxon>
        <taxon>PACMAD clade</taxon>
        <taxon>Chloridoideae</taxon>
        <taxon>Eragrostideae</taxon>
        <taxon>Eragrostidinae</taxon>
        <taxon>Eragrostis</taxon>
    </lineage>
</organism>
<dbReference type="GO" id="GO:0016567">
    <property type="term" value="P:protein ubiquitination"/>
    <property type="evidence" value="ECO:0007669"/>
    <property type="project" value="InterPro"/>
</dbReference>
<evidence type="ECO:0000259" key="14">
    <source>
        <dbReference type="PROSITE" id="PS50089"/>
    </source>
</evidence>
<dbReference type="Pfam" id="PF26200">
    <property type="entry name" value="Rcat_RNF216"/>
    <property type="match status" value="1"/>
</dbReference>
<keyword evidence="17" id="KW-1185">Reference proteome</keyword>
<proteinExistence type="inferred from homology"/>
<evidence type="ECO:0000256" key="12">
    <source>
        <dbReference type="ARBA" id="ARBA00022833"/>
    </source>
</evidence>